<evidence type="ECO:0000256" key="6">
    <source>
        <dbReference type="ARBA" id="ARBA00023180"/>
    </source>
</evidence>
<feature type="transmembrane region" description="Helical" evidence="7">
    <location>
        <begin position="627"/>
        <end position="651"/>
    </location>
</feature>
<dbReference type="PANTHER" id="PTHR43791:SF38">
    <property type="entry name" value="MAJOR FACILITATOR SUPERFAMILY (MFS) PROFILE DOMAIN-CONTAINING PROTEIN"/>
    <property type="match status" value="1"/>
</dbReference>
<keyword evidence="4 7" id="KW-1133">Transmembrane helix</keyword>
<evidence type="ECO:0000259" key="8">
    <source>
        <dbReference type="PROSITE" id="PS50850"/>
    </source>
</evidence>
<feature type="transmembrane region" description="Helical" evidence="7">
    <location>
        <begin position="560"/>
        <end position="582"/>
    </location>
</feature>
<dbReference type="SUPFAM" id="SSF56801">
    <property type="entry name" value="Acetyl-CoA synthetase-like"/>
    <property type="match status" value="1"/>
</dbReference>
<dbReference type="Gene3D" id="1.20.1250.20">
    <property type="entry name" value="MFS general substrate transporter like domains"/>
    <property type="match status" value="2"/>
</dbReference>
<feature type="transmembrane region" description="Helical" evidence="7">
    <location>
        <begin position="794"/>
        <end position="816"/>
    </location>
</feature>
<feature type="transmembrane region" description="Helical" evidence="7">
    <location>
        <begin position="743"/>
        <end position="762"/>
    </location>
</feature>
<dbReference type="GO" id="GO:0022857">
    <property type="term" value="F:transmembrane transporter activity"/>
    <property type="evidence" value="ECO:0007669"/>
    <property type="project" value="InterPro"/>
</dbReference>
<protein>
    <recommendedName>
        <fullName evidence="8">Major facilitator superfamily (MFS) profile domain-containing protein</fullName>
    </recommendedName>
</protein>
<dbReference type="InterPro" id="IPR036259">
    <property type="entry name" value="MFS_trans_sf"/>
</dbReference>
<dbReference type="Gene3D" id="3.40.50.980">
    <property type="match status" value="2"/>
</dbReference>
<name>A0A420SU41_GIBIN</name>
<dbReference type="FunFam" id="1.20.1250.20:FF:000057">
    <property type="entry name" value="MFS general substrate transporter"/>
    <property type="match status" value="1"/>
</dbReference>
<dbReference type="AlphaFoldDB" id="A0A420SU41"/>
<feature type="transmembrane region" description="Helical" evidence="7">
    <location>
        <begin position="534"/>
        <end position="554"/>
    </location>
</feature>
<dbReference type="EMBL" id="MRDB01000042">
    <property type="protein sequence ID" value="RKL32814.1"/>
    <property type="molecule type" value="Genomic_DNA"/>
</dbReference>
<feature type="transmembrane region" description="Helical" evidence="7">
    <location>
        <begin position="594"/>
        <end position="615"/>
    </location>
</feature>
<evidence type="ECO:0000256" key="2">
    <source>
        <dbReference type="ARBA" id="ARBA00022448"/>
    </source>
</evidence>
<dbReference type="Proteomes" id="UP000283569">
    <property type="component" value="Unassembled WGS sequence"/>
</dbReference>
<proteinExistence type="predicted"/>
<keyword evidence="3 7" id="KW-0812">Transmembrane</keyword>
<feature type="domain" description="Major facilitator superfamily (MFS) profile" evidence="8">
    <location>
        <begin position="468"/>
        <end position="887"/>
    </location>
</feature>
<dbReference type="GO" id="GO:0016020">
    <property type="term" value="C:membrane"/>
    <property type="evidence" value="ECO:0007669"/>
    <property type="project" value="UniProtKB-SubCell"/>
</dbReference>
<feature type="transmembrane region" description="Helical" evidence="7">
    <location>
        <begin position="703"/>
        <end position="723"/>
    </location>
</feature>
<comment type="caution">
    <text evidence="9">The sequence shown here is derived from an EMBL/GenBank/DDBJ whole genome shotgun (WGS) entry which is preliminary data.</text>
</comment>
<evidence type="ECO:0000256" key="7">
    <source>
        <dbReference type="SAM" id="Phobius"/>
    </source>
</evidence>
<dbReference type="SUPFAM" id="SSF103473">
    <property type="entry name" value="MFS general substrate transporter"/>
    <property type="match status" value="1"/>
</dbReference>
<dbReference type="Gene3D" id="2.30.38.10">
    <property type="entry name" value="Luciferase, Domain 3"/>
    <property type="match status" value="1"/>
</dbReference>
<evidence type="ECO:0000256" key="1">
    <source>
        <dbReference type="ARBA" id="ARBA00004141"/>
    </source>
</evidence>
<gene>
    <name evidence="9" type="ORF">BFJ72_g10314</name>
</gene>
<dbReference type="InterPro" id="IPR020846">
    <property type="entry name" value="MFS_dom"/>
</dbReference>
<keyword evidence="5 7" id="KW-0472">Membrane</keyword>
<dbReference type="PROSITE" id="PS50850">
    <property type="entry name" value="MFS"/>
    <property type="match status" value="1"/>
</dbReference>
<organism evidence="9 10">
    <name type="scientific">Gibberella intermedia</name>
    <name type="common">Bulb rot disease fungus</name>
    <name type="synonym">Fusarium proliferatum</name>
    <dbReference type="NCBI Taxonomy" id="948311"/>
    <lineage>
        <taxon>Eukaryota</taxon>
        <taxon>Fungi</taxon>
        <taxon>Dikarya</taxon>
        <taxon>Ascomycota</taxon>
        <taxon>Pezizomycotina</taxon>
        <taxon>Sordariomycetes</taxon>
        <taxon>Hypocreomycetidae</taxon>
        <taxon>Hypocreales</taxon>
        <taxon>Nectriaceae</taxon>
        <taxon>Fusarium</taxon>
        <taxon>Fusarium fujikuroi species complex</taxon>
    </lineage>
</organism>
<sequence length="891" mass="98246">MFRSPIPSVSIPSTDLLSYVFEGSDPVDPGLPILISPENHDHENISKPQAKDLVQRLARGLQVAGFQPGNTTCLFSSNNIYQPIISLGSVAAGGVWTGMNPGLSDGEVKRHLTNSDTKFLFCCPTLRVKALRGASECGIPKANVFTITPLTTKDPTQNPWTSLLAHGSSPWTSFNDEATAKSTTACLYPTSGTSGLPKLAMLSHHNVISAAVLLNEVERRDYQVRQVMLWPMFHAASLIWSHITPLRQGWQTYIPSRFDPSKFLDIVGQFQCTDTGMAPAMMLAVLHIDRPDHEKRRKLSSMRYGICGSAPVGPELERRWREIIPSNCPWSTAYGMTELTGVVSKVHYPVHDNTSSVGALIPNTEAMLFDDEGIEITAYNQPGELFIRGPTVFKGYYKNRVATHECLESGFIRTGDVVYIESESKKLAMSKSEVQITDTQHVEQVDRMVAEERALVERRLVRKIDMRLMPMLWLLMVFSYLDRSNLGAANVAGMNKTLNLSDQDYYHAIVTFQVAYVISGTPSNMIIVRLRPSLYIPAIMFLWGTCATFLGAVQSREQLWAVRFLLGVTEAGFAPGVMFMFSCWYKREEQAKRFIIFLSASILSGAFGGVLAGAISGHLDGARGIEGWRWLFITEGVLTVAMALFAPFSLLDYPATSKGLTAEERLVAVERLTTEDITAATGSHENSLSHGRAFVSAVTNWRLYFLALPYMQLVGSSALAYFYPYLIQGLGYTSVKAQYMTTPLYIVALTIAIPTSVAADMFPLQRGFFVFTIMLLGAIFCALATGIRAYVPRYVFLCFINSAIWTGSPIALSYAASNLGPVDSETRAISLGIINGLSQLAQIYGSALFPRSEAPEYLTGFTTYTLLFATGSVIALSGSFLLRKYPYKADF</sequence>
<keyword evidence="2" id="KW-0813">Transport</keyword>
<reference evidence="9 10" key="1">
    <citation type="journal article" date="2018" name="Sci. Rep.">
        <title>Characterisation of pathogen-specific regions and novel effector candidates in Fusarium oxysporum f. sp. cepae.</title>
        <authorList>
            <person name="Armitage A.D."/>
            <person name="Taylor A."/>
            <person name="Sobczyk M.K."/>
            <person name="Baxter L."/>
            <person name="Greenfield B.P."/>
            <person name="Bates H.J."/>
            <person name="Wilson F."/>
            <person name="Jackson A.C."/>
            <person name="Ott S."/>
            <person name="Harrison R.J."/>
            <person name="Clarkson J.P."/>
        </authorList>
    </citation>
    <scope>NUCLEOTIDE SEQUENCE [LARGE SCALE GENOMIC DNA]</scope>
    <source>
        <strain evidence="9 10">Fp_A8</strain>
    </source>
</reference>
<dbReference type="PANTHER" id="PTHR43791">
    <property type="entry name" value="PERMEASE-RELATED"/>
    <property type="match status" value="1"/>
</dbReference>
<evidence type="ECO:0000256" key="4">
    <source>
        <dbReference type="ARBA" id="ARBA00022989"/>
    </source>
</evidence>
<evidence type="ECO:0000256" key="5">
    <source>
        <dbReference type="ARBA" id="ARBA00023136"/>
    </source>
</evidence>
<comment type="subcellular location">
    <subcellularLocation>
        <location evidence="1">Membrane</location>
        <topology evidence="1">Multi-pass membrane protein</topology>
    </subcellularLocation>
</comment>
<accession>A0A420SU41</accession>
<dbReference type="InterPro" id="IPR000873">
    <property type="entry name" value="AMP-dep_synth/lig_dom"/>
</dbReference>
<evidence type="ECO:0000256" key="3">
    <source>
        <dbReference type="ARBA" id="ARBA00022692"/>
    </source>
</evidence>
<evidence type="ECO:0000313" key="9">
    <source>
        <dbReference type="EMBL" id="RKL32814.1"/>
    </source>
</evidence>
<dbReference type="Pfam" id="PF07690">
    <property type="entry name" value="MFS_1"/>
    <property type="match status" value="1"/>
</dbReference>
<feature type="transmembrane region" description="Helical" evidence="7">
    <location>
        <begin position="861"/>
        <end position="882"/>
    </location>
</feature>
<feature type="transmembrane region" description="Helical" evidence="7">
    <location>
        <begin position="769"/>
        <end position="788"/>
    </location>
</feature>
<keyword evidence="6" id="KW-0325">Glycoprotein</keyword>
<evidence type="ECO:0000313" key="10">
    <source>
        <dbReference type="Proteomes" id="UP000283569"/>
    </source>
</evidence>
<dbReference type="InterPro" id="IPR011701">
    <property type="entry name" value="MFS"/>
</dbReference>
<dbReference type="Pfam" id="PF00501">
    <property type="entry name" value="AMP-binding"/>
    <property type="match status" value="1"/>
</dbReference>